<feature type="transmembrane region" description="Helical" evidence="1">
    <location>
        <begin position="92"/>
        <end position="113"/>
    </location>
</feature>
<evidence type="ECO:0000256" key="1">
    <source>
        <dbReference type="SAM" id="Phobius"/>
    </source>
</evidence>
<protein>
    <submittedName>
        <fullName evidence="2">Uncharacterized protein</fullName>
    </submittedName>
</protein>
<keyword evidence="3" id="KW-1185">Reference proteome</keyword>
<dbReference type="Proteomes" id="UP000231823">
    <property type="component" value="Chromosome"/>
</dbReference>
<proteinExistence type="predicted"/>
<keyword evidence="1" id="KW-0472">Membrane</keyword>
<keyword evidence="1" id="KW-1133">Transmembrane helix</keyword>
<dbReference type="RefSeq" id="WP_100916108.1">
    <property type="nucleotide sequence ID" value="NZ_CP025057.1"/>
</dbReference>
<organism evidence="2 3">
    <name type="scientific">Spiroplasma floricola 23-6</name>
    <dbReference type="NCBI Taxonomy" id="1336749"/>
    <lineage>
        <taxon>Bacteria</taxon>
        <taxon>Bacillati</taxon>
        <taxon>Mycoplasmatota</taxon>
        <taxon>Mollicutes</taxon>
        <taxon>Entomoplasmatales</taxon>
        <taxon>Spiroplasmataceae</taxon>
        <taxon>Spiroplasma</taxon>
    </lineage>
</organism>
<dbReference type="EMBL" id="CP025057">
    <property type="protein sequence ID" value="AUB31113.1"/>
    <property type="molecule type" value="Genomic_DNA"/>
</dbReference>
<evidence type="ECO:0000313" key="3">
    <source>
        <dbReference type="Proteomes" id="UP000231823"/>
    </source>
</evidence>
<dbReference type="AlphaFoldDB" id="A0A2K8SCD3"/>
<feature type="transmembrane region" description="Helical" evidence="1">
    <location>
        <begin position="67"/>
        <end position="86"/>
    </location>
</feature>
<feature type="transmembrane region" description="Helical" evidence="1">
    <location>
        <begin position="34"/>
        <end position="55"/>
    </location>
</feature>
<reference evidence="2 3" key="1">
    <citation type="submission" date="2017-12" db="EMBL/GenBank/DDBJ databases">
        <title>Complete genome sequence of Spiroplasma floricola 23-6 (ATCC 29989).</title>
        <authorList>
            <person name="Tsai Y.-M."/>
            <person name="Wu P.-S."/>
            <person name="Lo W.-S."/>
            <person name="Kuo C.-H."/>
        </authorList>
    </citation>
    <scope>NUCLEOTIDE SEQUENCE [LARGE SCALE GENOMIC DNA]</scope>
    <source>
        <strain evidence="2 3">23-6</strain>
    </source>
</reference>
<accession>A0A2K8SCD3</accession>
<dbReference type="KEGG" id="sfz:SFLOR_v1c00520"/>
<dbReference type="NCBIfam" id="NF033688">
    <property type="entry name" value="MG406_fam"/>
    <property type="match status" value="1"/>
</dbReference>
<feature type="transmembrane region" description="Helical" evidence="1">
    <location>
        <begin position="9"/>
        <end position="28"/>
    </location>
</feature>
<gene>
    <name evidence="2" type="ORF">SFLOR_v1c00520</name>
</gene>
<name>A0A2K8SCD3_9MOLU</name>
<sequence>MLFKNKRTIIFLTFISIILVLISILTLFKVVDYTFITGYILGSIFLYISFIFMKLSIKDLTANLNPYNFMFFSTLRVGFYIVPFLISFYLPIIFNIYGLLTAFLINWIPLIFINKQK</sequence>
<dbReference type="OrthoDB" id="389727at2"/>
<keyword evidence="1" id="KW-0812">Transmembrane</keyword>
<evidence type="ECO:0000313" key="2">
    <source>
        <dbReference type="EMBL" id="AUB31113.1"/>
    </source>
</evidence>